<dbReference type="AlphaFoldDB" id="A0AAD9VCL5"/>
<feature type="coiled-coil region" evidence="1">
    <location>
        <begin position="1105"/>
        <end position="1157"/>
    </location>
</feature>
<name>A0AAD9VCL5_ACRCE</name>
<feature type="coiled-coil region" evidence="1">
    <location>
        <begin position="964"/>
        <end position="1075"/>
    </location>
</feature>
<keyword evidence="3" id="KW-1185">Reference proteome</keyword>
<dbReference type="Gene3D" id="1.10.287.1490">
    <property type="match status" value="1"/>
</dbReference>
<accession>A0AAD9VCL5</accession>
<dbReference type="GO" id="GO:0005814">
    <property type="term" value="C:centriole"/>
    <property type="evidence" value="ECO:0007669"/>
    <property type="project" value="TreeGrafter"/>
</dbReference>
<keyword evidence="1" id="KW-0175">Coiled coil</keyword>
<feature type="coiled-coil region" evidence="1">
    <location>
        <begin position="588"/>
        <end position="671"/>
    </location>
</feature>
<sequence>MEPQNQPMMEDLVAENRAILEELAQCKADKDFVWNLWRRLQSSQPDVTSVVSMVVAREKEKSEHKDKKVLEILQMKDEKIKELKEKVQSAQDESHYSKTRYHDLLIENEELKQKIGERQNEFHAKEKELTDKNDYLSCLLKGHQEQKEIDERNVKENLDQITDEKNELRVRIGDLEKQVNDFSEEKVRMVSAIEANTTLEEKIKALESEVKDLTMKSAEVVKNCDAAEEKLSDQENVIKDQSETLIKKEETISKLESELIAVKSELEKARESYNQATAHISEQAAVIQHYEELHNKSRVAATDREKEYCKGLASLQKTLADFQSRCSVFLENENKLLQENKGLKESLAKLQENLKVKELIIGELKDAVREGDRSVDVSRREGRLNETDKNDNRVPVKVRTGEIQTAVSQRDQVLDPLEARENGGLRIGPNETIRGSGPTVLLKDQRSSERRLDKVTALDELESRLNENRTMIDGLKKLLELKEAELVETRRAHSQRQQRYRMLKENYQLVLEQIKTYEERSDGTETGRGAFLPERPVERELRQLDSDQVWKELAYYKHECEALGKERYDVLEEVDVLRVQHTNNVANIQELRVQLGEEKTERSELLRKMAAKDDALVALRLDIEKLEDQQQNWKEKAIREQTVSSELEEENQILKQQMKALQIKNRTLTDEFNGLVDDFEDLKRLYDVASKEEMRENTLAKDKIELREVAIQTEAEKEAECSDVNFALQGAESLSSYDEQVKRIAERLLTSPPKGVGEPRVAQGFDVTQRRVVSPTIFVTQGTQTNEIPRFVDSSINVDLDAEQLSSMDEEETLVAKTSAKTSKVPVHAQETPQIRRMVKKTPRRSEWASMKQRILSLTQEVSALRKSKDKAVKSLNLQKIDHESLQTEYSALLSKLQLTRKSLQHSIDSLKISEQKNERLIAELKERSEEDTKPNALSIAEWKRMEEELRMATMECIRLASTLRTMGGENEHLRLKIKELEDSKTRLEHVITQKKSLLEEMKAKMKELEQIAKNDSQAAKNFEERVSQLKEREKTYKVRLETMELRLDSEMKEKQKYRQQLGSCQEEMKKKNQQLNRSQTLRNQAKLVVSEMEAAATMQLQGLANQSEATIASLQRKLDNARERIDEFQSIVRTFVEELLMRTRTAKRRIDELEEKQWKETSRTAAKEARSKACSILNISSTDLESIMESSSQREGEMRLRTEQETAWVNEVESMLKRQGRFAMPLLEVLLDLVDERVAIESKYAGP</sequence>
<reference evidence="2" key="2">
    <citation type="journal article" date="2023" name="Science">
        <title>Genomic signatures of disease resistance in endangered staghorn corals.</title>
        <authorList>
            <person name="Vollmer S.V."/>
            <person name="Selwyn J.D."/>
            <person name="Despard B.A."/>
            <person name="Roesel C.L."/>
        </authorList>
    </citation>
    <scope>NUCLEOTIDE SEQUENCE</scope>
    <source>
        <strain evidence="2">K2</strain>
    </source>
</reference>
<evidence type="ECO:0000313" key="3">
    <source>
        <dbReference type="Proteomes" id="UP001249851"/>
    </source>
</evidence>
<feature type="coiled-coil region" evidence="1">
    <location>
        <begin position="458"/>
        <end position="520"/>
    </location>
</feature>
<dbReference type="PANTHER" id="PTHR18957">
    <property type="entry name" value="CENTLEIN"/>
    <property type="match status" value="1"/>
</dbReference>
<feature type="coiled-coil region" evidence="1">
    <location>
        <begin position="73"/>
        <end position="272"/>
    </location>
</feature>
<evidence type="ECO:0000256" key="1">
    <source>
        <dbReference type="SAM" id="Coils"/>
    </source>
</evidence>
<gene>
    <name evidence="2" type="ORF">P5673_005339</name>
</gene>
<protein>
    <submittedName>
        <fullName evidence="2">Centlein</fullName>
    </submittedName>
</protein>
<dbReference type="InterPro" id="IPR038810">
    <property type="entry name" value="CNTLN"/>
</dbReference>
<comment type="caution">
    <text evidence="2">The sequence shown here is derived from an EMBL/GenBank/DDBJ whole genome shotgun (WGS) entry which is preliminary data.</text>
</comment>
<organism evidence="2 3">
    <name type="scientific">Acropora cervicornis</name>
    <name type="common">Staghorn coral</name>
    <dbReference type="NCBI Taxonomy" id="6130"/>
    <lineage>
        <taxon>Eukaryota</taxon>
        <taxon>Metazoa</taxon>
        <taxon>Cnidaria</taxon>
        <taxon>Anthozoa</taxon>
        <taxon>Hexacorallia</taxon>
        <taxon>Scleractinia</taxon>
        <taxon>Astrocoeniina</taxon>
        <taxon>Acroporidae</taxon>
        <taxon>Acropora</taxon>
    </lineage>
</organism>
<dbReference type="Proteomes" id="UP001249851">
    <property type="component" value="Unassembled WGS sequence"/>
</dbReference>
<dbReference type="GO" id="GO:0005813">
    <property type="term" value="C:centrosome"/>
    <property type="evidence" value="ECO:0007669"/>
    <property type="project" value="TreeGrafter"/>
</dbReference>
<feature type="coiled-coil region" evidence="1">
    <location>
        <begin position="333"/>
        <end position="367"/>
    </location>
</feature>
<dbReference type="PANTHER" id="PTHR18957:SF0">
    <property type="entry name" value="CENTLEIN"/>
    <property type="match status" value="1"/>
</dbReference>
<proteinExistence type="predicted"/>
<dbReference type="EMBL" id="JARQWQ010000009">
    <property type="protein sequence ID" value="KAK2569521.1"/>
    <property type="molecule type" value="Genomic_DNA"/>
</dbReference>
<reference evidence="2" key="1">
    <citation type="journal article" date="2023" name="G3 (Bethesda)">
        <title>Whole genome assembly and annotation of the endangered Caribbean coral Acropora cervicornis.</title>
        <authorList>
            <person name="Selwyn J.D."/>
            <person name="Vollmer S.V."/>
        </authorList>
    </citation>
    <scope>NUCLEOTIDE SEQUENCE</scope>
    <source>
        <strain evidence="2">K2</strain>
    </source>
</reference>
<evidence type="ECO:0000313" key="2">
    <source>
        <dbReference type="EMBL" id="KAK2569521.1"/>
    </source>
</evidence>
<dbReference type="GO" id="GO:0010457">
    <property type="term" value="P:centriole-centriole cohesion"/>
    <property type="evidence" value="ECO:0007669"/>
    <property type="project" value="TreeGrafter"/>
</dbReference>